<evidence type="ECO:0000259" key="7">
    <source>
        <dbReference type="SMART" id="SM00043"/>
    </source>
</evidence>
<accession>A0A836DAF2</accession>
<name>A0A836DAF2_SHEEP</name>
<dbReference type="CDD" id="cd00042">
    <property type="entry name" value="CY"/>
    <property type="match status" value="1"/>
</dbReference>
<keyword evidence="5" id="KW-0789">Thiol protease inhibitor</keyword>
<organism evidence="8 9">
    <name type="scientific">Ovis aries</name>
    <name type="common">Sheep</name>
    <dbReference type="NCBI Taxonomy" id="9940"/>
    <lineage>
        <taxon>Eukaryota</taxon>
        <taxon>Metazoa</taxon>
        <taxon>Chordata</taxon>
        <taxon>Craniata</taxon>
        <taxon>Vertebrata</taxon>
        <taxon>Euteleostomi</taxon>
        <taxon>Mammalia</taxon>
        <taxon>Eutheria</taxon>
        <taxon>Laurasiatheria</taxon>
        <taxon>Artiodactyla</taxon>
        <taxon>Ruminantia</taxon>
        <taxon>Pecora</taxon>
        <taxon>Bovidae</taxon>
        <taxon>Caprinae</taxon>
        <taxon>Ovis</taxon>
    </lineage>
</organism>
<keyword evidence="3" id="KW-0963">Cytoplasm</keyword>
<dbReference type="PRINTS" id="PR00295">
    <property type="entry name" value="STEFINA"/>
</dbReference>
<dbReference type="FunFam" id="3.10.450.10:FF:000001">
    <property type="entry name" value="Cystatin-A"/>
    <property type="match status" value="1"/>
</dbReference>
<comment type="subcellular location">
    <subcellularLocation>
        <location evidence="1">Cytoplasm</location>
    </subcellularLocation>
</comment>
<reference evidence="8 9" key="1">
    <citation type="submission" date="2020-12" db="EMBL/GenBank/DDBJ databases">
        <title>De novo assembly of Tibetan sheep genome.</title>
        <authorList>
            <person name="Li X."/>
        </authorList>
    </citation>
    <scope>NUCLEOTIDE SEQUENCE [LARGE SCALE GENOMIC DNA]</scope>
    <source>
        <tissue evidence="8">Heart</tissue>
    </source>
</reference>
<gene>
    <name evidence="8" type="ORF">JEQ12_001868</name>
</gene>
<dbReference type="PANTHER" id="PTHR11414">
    <property type="entry name" value="CYSTATIN FAMILY MEMBER"/>
    <property type="match status" value="1"/>
</dbReference>
<dbReference type="Proteomes" id="UP000664991">
    <property type="component" value="Unassembled WGS sequence"/>
</dbReference>
<sequence length="105" mass="12018">MPAVACHPGGPPRYSTITRGARCTDLVHPVKSQLEEKENKKFPVFKALEFKSQLVAGKNYFIKVQVDEDDFVHIRVFESLPHENKPVALTSYQTNKGRHDELTYF</sequence>
<dbReference type="InterPro" id="IPR001713">
    <property type="entry name" value="Prot_inh_stefin"/>
</dbReference>
<dbReference type="InterPro" id="IPR046350">
    <property type="entry name" value="Cystatin_sf"/>
</dbReference>
<comment type="similarity">
    <text evidence="2">Belongs to the cystatin family.</text>
</comment>
<evidence type="ECO:0000256" key="4">
    <source>
        <dbReference type="ARBA" id="ARBA00022690"/>
    </source>
</evidence>
<feature type="domain" description="Cystatin" evidence="7">
    <location>
        <begin position="12"/>
        <end position="105"/>
    </location>
</feature>
<evidence type="ECO:0000256" key="5">
    <source>
        <dbReference type="ARBA" id="ARBA00022704"/>
    </source>
</evidence>
<evidence type="ECO:0000313" key="8">
    <source>
        <dbReference type="EMBL" id="KAG5216292.1"/>
    </source>
</evidence>
<dbReference type="InterPro" id="IPR018073">
    <property type="entry name" value="Prot_inh_cystat_CS"/>
</dbReference>
<keyword evidence="4" id="KW-0646">Protease inhibitor</keyword>
<dbReference type="AlphaFoldDB" id="A0A836DAF2"/>
<evidence type="ECO:0000256" key="1">
    <source>
        <dbReference type="ARBA" id="ARBA00004496"/>
    </source>
</evidence>
<dbReference type="EMBL" id="JAEMGP010000001">
    <property type="protein sequence ID" value="KAG5216292.1"/>
    <property type="molecule type" value="Genomic_DNA"/>
</dbReference>
<evidence type="ECO:0000313" key="9">
    <source>
        <dbReference type="Proteomes" id="UP000664991"/>
    </source>
</evidence>
<dbReference type="GO" id="GO:0004869">
    <property type="term" value="F:cysteine-type endopeptidase inhibitor activity"/>
    <property type="evidence" value="ECO:0007669"/>
    <property type="project" value="UniProtKB-KW"/>
</dbReference>
<dbReference type="InterPro" id="IPR000010">
    <property type="entry name" value="Cystatin_dom"/>
</dbReference>
<dbReference type="GO" id="GO:0005829">
    <property type="term" value="C:cytosol"/>
    <property type="evidence" value="ECO:0007669"/>
    <property type="project" value="TreeGrafter"/>
</dbReference>
<dbReference type="PROSITE" id="PS00287">
    <property type="entry name" value="CYSTATIN"/>
    <property type="match status" value="1"/>
</dbReference>
<dbReference type="PANTHER" id="PTHR11414:SF22">
    <property type="entry name" value="CYSTATIN-B"/>
    <property type="match status" value="1"/>
</dbReference>
<dbReference type="SMART" id="SM00043">
    <property type="entry name" value="CY"/>
    <property type="match status" value="1"/>
</dbReference>
<keyword evidence="6" id="KW-0007">Acetylation</keyword>
<evidence type="ECO:0000256" key="3">
    <source>
        <dbReference type="ARBA" id="ARBA00022490"/>
    </source>
</evidence>
<evidence type="ECO:0000256" key="2">
    <source>
        <dbReference type="ARBA" id="ARBA00009403"/>
    </source>
</evidence>
<dbReference type="SUPFAM" id="SSF54403">
    <property type="entry name" value="Cystatin/monellin"/>
    <property type="match status" value="1"/>
</dbReference>
<dbReference type="Pfam" id="PF00031">
    <property type="entry name" value="Cystatin"/>
    <property type="match status" value="1"/>
</dbReference>
<dbReference type="Gene3D" id="3.10.450.10">
    <property type="match status" value="1"/>
</dbReference>
<evidence type="ECO:0000256" key="6">
    <source>
        <dbReference type="ARBA" id="ARBA00022990"/>
    </source>
</evidence>
<protein>
    <recommendedName>
        <fullName evidence="7">Cystatin domain-containing protein</fullName>
    </recommendedName>
</protein>
<proteinExistence type="inferred from homology"/>
<comment type="caution">
    <text evidence="8">The sequence shown here is derived from an EMBL/GenBank/DDBJ whole genome shotgun (WGS) entry which is preliminary data.</text>
</comment>